<evidence type="ECO:0000256" key="1">
    <source>
        <dbReference type="SAM" id="MobiDB-lite"/>
    </source>
</evidence>
<feature type="compositionally biased region" description="Basic and acidic residues" evidence="1">
    <location>
        <begin position="29"/>
        <end position="40"/>
    </location>
</feature>
<dbReference type="Proteomes" id="UP000578449">
    <property type="component" value="Unassembled WGS sequence"/>
</dbReference>
<dbReference type="RefSeq" id="WP_185051060.1">
    <property type="nucleotide sequence ID" value="NZ_BAABIX010000031.1"/>
</dbReference>
<accession>A0A840NZ40</accession>
<dbReference type="AlphaFoldDB" id="A0A840NZ40"/>
<gene>
    <name evidence="2" type="ORF">HNP84_003900</name>
</gene>
<keyword evidence="3" id="KW-1185">Reference proteome</keyword>
<name>A0A840NZ40_9ACTN</name>
<comment type="caution">
    <text evidence="2">The sequence shown here is derived from an EMBL/GenBank/DDBJ whole genome shotgun (WGS) entry which is preliminary data.</text>
</comment>
<organism evidence="2 3">
    <name type="scientific">Thermocatellispora tengchongensis</name>
    <dbReference type="NCBI Taxonomy" id="1073253"/>
    <lineage>
        <taxon>Bacteria</taxon>
        <taxon>Bacillati</taxon>
        <taxon>Actinomycetota</taxon>
        <taxon>Actinomycetes</taxon>
        <taxon>Streptosporangiales</taxon>
        <taxon>Streptosporangiaceae</taxon>
        <taxon>Thermocatellispora</taxon>
    </lineage>
</organism>
<reference evidence="2 3" key="1">
    <citation type="submission" date="2020-08" db="EMBL/GenBank/DDBJ databases">
        <title>Genomic Encyclopedia of Type Strains, Phase IV (KMG-IV): sequencing the most valuable type-strain genomes for metagenomic binning, comparative biology and taxonomic classification.</title>
        <authorList>
            <person name="Goeker M."/>
        </authorList>
    </citation>
    <scope>NUCLEOTIDE SEQUENCE [LARGE SCALE GENOMIC DNA]</scope>
    <source>
        <strain evidence="2 3">DSM 45615</strain>
    </source>
</reference>
<feature type="compositionally biased region" description="Basic and acidic residues" evidence="1">
    <location>
        <begin position="1"/>
        <end position="19"/>
    </location>
</feature>
<sequence>MARHDRQGAREFADRREAVAGRSVRRRNTREAMKNDRWHTSAEPGGV</sequence>
<evidence type="ECO:0000313" key="2">
    <source>
        <dbReference type="EMBL" id="MBB5134174.1"/>
    </source>
</evidence>
<evidence type="ECO:0000313" key="3">
    <source>
        <dbReference type="Proteomes" id="UP000578449"/>
    </source>
</evidence>
<dbReference type="EMBL" id="JACHGN010000007">
    <property type="protein sequence ID" value="MBB5134174.1"/>
    <property type="molecule type" value="Genomic_DNA"/>
</dbReference>
<feature type="region of interest" description="Disordered" evidence="1">
    <location>
        <begin position="1"/>
        <end position="47"/>
    </location>
</feature>
<protein>
    <submittedName>
        <fullName evidence="2">Uncharacterized protein</fullName>
    </submittedName>
</protein>
<proteinExistence type="predicted"/>